<dbReference type="EMBL" id="OB660615">
    <property type="protein sequence ID" value="CAD7225620.1"/>
    <property type="molecule type" value="Genomic_DNA"/>
</dbReference>
<dbReference type="InterPro" id="IPR013087">
    <property type="entry name" value="Znf_C2H2_type"/>
</dbReference>
<accession>A0A7R8WAM9</accession>
<proteinExistence type="predicted"/>
<organism evidence="11">
    <name type="scientific">Cyprideis torosa</name>
    <dbReference type="NCBI Taxonomy" id="163714"/>
    <lineage>
        <taxon>Eukaryota</taxon>
        <taxon>Metazoa</taxon>
        <taxon>Ecdysozoa</taxon>
        <taxon>Arthropoda</taxon>
        <taxon>Crustacea</taxon>
        <taxon>Oligostraca</taxon>
        <taxon>Ostracoda</taxon>
        <taxon>Podocopa</taxon>
        <taxon>Podocopida</taxon>
        <taxon>Cytherocopina</taxon>
        <taxon>Cytheroidea</taxon>
        <taxon>Cytherideidae</taxon>
        <taxon>Cyprideis</taxon>
    </lineage>
</organism>
<evidence type="ECO:0000256" key="3">
    <source>
        <dbReference type="ARBA" id="ARBA00022737"/>
    </source>
</evidence>
<dbReference type="FunFam" id="3.30.160.60:FF:000688">
    <property type="entry name" value="zinc finger protein 197 isoform X1"/>
    <property type="match status" value="1"/>
</dbReference>
<gene>
    <name evidence="11" type="ORF">CTOB1V02_LOCUS3555</name>
</gene>
<dbReference type="SUPFAM" id="SSF57667">
    <property type="entry name" value="beta-beta-alpha zinc fingers"/>
    <property type="match status" value="15"/>
</dbReference>
<dbReference type="FunFam" id="3.30.160.60:FF:000303">
    <property type="entry name" value="Zinc finger protein 41"/>
    <property type="match status" value="1"/>
</dbReference>
<dbReference type="PROSITE" id="PS00028">
    <property type="entry name" value="ZINC_FINGER_C2H2_1"/>
    <property type="match status" value="19"/>
</dbReference>
<keyword evidence="3" id="KW-0677">Repeat</keyword>
<sequence>MEDYSSNVLKIGRCLGNFCVENDVMVESVLKQDMVGGGLKEDVMVEGVLNEDDLIQGAVKEDATVQCVLQEDASVHISVEKELKFCVPSEEIKSSDENVSVPVDFEKSVLNVCDKNKIREQDAVELEQVPNRIKCPVCQKTFSSSQTLAQHVRIHTGERRYVCNVCEQRFSEFGTLQTHERVHSGERPFECPICSQTFSDHSSLWRHKKLHDLSTPSELFDCAVCKRQFNRRDHLSRHLQGHLAKKSYVCNVCSKHFADGSSLRRHELLHSGIRPFQCNQCSKTFVESGALKVHQRTHSKEKPFSCEVCNRAFTHSSNLNKHRKTHTPQKERSFACGPCNKSYVSEKTLKAHEKAVHGKQHHKTPPGEVVGTCDICGATFMSKHSLILHTRYVHSTDLPFVCLTCGKRCKTKALLYSHERTHTGEGRKVCQICGKSQYYLKKHMRVHTGERPYTCDTCGMGFKGKSDMYRHQVVHTGARPYACNVPGCGKTFKQSGILKRHKDDKHPGWKDLYPSKPFQKYHRRGQPWTPKHPKKCSLCGKQVKCLKMHLRFHEKQELKKHVSITSDAKLFTCEDCGKPFQTPGELNSHKNCHSGERTLDDKRSEDTKKDGDGAKTKGPDSETLVTNGGLRMEDTSFTEDANLLGDPESSSGIEKRPRSHRRRSRRPWTHSDDFVWGTNDELEISDVELDDRDLPTDMVSVDGAPFINESCGQTFKVRGELNGQKKSQPYDTKEKNVKTVHTPNGPKPYACGYCWKRFFCKYSLKKHERNIHQAKNGKREVKPPISCDICGAKYITKNSMTLHSSRHSDVAPFVCRSCGKAFKTSDELDLHSKIHTRERKPCTICGVHFLNLQHHIRTKHKYVSDEPVGTCDICGATFMSKHSLILHTRYVHSTDLPFVCLTCGKRCKTKALLYSHERTHTGEGRKVCQICGKSQYYLKKHMRVHTGERPYTCDTCGMGFKGKSDMYRHQVVHTGARPYACNVPGCGKTFKQSGILKRHKDDKHPGWKDLYPSKSVHKYYKRGRCWTPKKPANVSPPGTIDSTKQQMESVEVTT</sequence>
<dbReference type="InterPro" id="IPR050752">
    <property type="entry name" value="C2H2-ZF_domain"/>
</dbReference>
<dbReference type="FunFam" id="3.30.160.60:FF:000325">
    <property type="entry name" value="ZFP90 zinc finger protein"/>
    <property type="match status" value="1"/>
</dbReference>
<dbReference type="GO" id="GO:0000978">
    <property type="term" value="F:RNA polymerase II cis-regulatory region sequence-specific DNA binding"/>
    <property type="evidence" value="ECO:0007669"/>
    <property type="project" value="TreeGrafter"/>
</dbReference>
<dbReference type="PANTHER" id="PTHR24384:SF241">
    <property type="entry name" value="OOCYTE ZINC FINGER PROTEIN XLCOF6-LIKE"/>
    <property type="match status" value="1"/>
</dbReference>
<dbReference type="OrthoDB" id="8953942at2759"/>
<reference evidence="11" key="1">
    <citation type="submission" date="2020-11" db="EMBL/GenBank/DDBJ databases">
        <authorList>
            <person name="Tran Van P."/>
        </authorList>
    </citation>
    <scope>NUCLEOTIDE SEQUENCE</scope>
</reference>
<feature type="compositionally biased region" description="Basic residues" evidence="10">
    <location>
        <begin position="657"/>
        <end position="668"/>
    </location>
</feature>
<evidence type="ECO:0000256" key="5">
    <source>
        <dbReference type="ARBA" id="ARBA00022833"/>
    </source>
</evidence>
<protein>
    <submittedName>
        <fullName evidence="11">Uncharacterized protein</fullName>
    </submittedName>
</protein>
<dbReference type="GO" id="GO:0005634">
    <property type="term" value="C:nucleus"/>
    <property type="evidence" value="ECO:0007669"/>
    <property type="project" value="UniProtKB-SubCell"/>
</dbReference>
<evidence type="ECO:0000256" key="1">
    <source>
        <dbReference type="ARBA" id="ARBA00004123"/>
    </source>
</evidence>
<keyword evidence="5" id="KW-0862">Zinc</keyword>
<dbReference type="FunFam" id="3.30.160.60:FF:000376">
    <property type="entry name" value="Zinc finger protein 236"/>
    <property type="match status" value="1"/>
</dbReference>
<dbReference type="AlphaFoldDB" id="A0A7R8WAM9"/>
<dbReference type="FunFam" id="3.30.160.60:FF:000072">
    <property type="entry name" value="zinc finger protein 143 isoform X1"/>
    <property type="match status" value="1"/>
</dbReference>
<dbReference type="GO" id="GO:0000981">
    <property type="term" value="F:DNA-binding transcription factor activity, RNA polymerase II-specific"/>
    <property type="evidence" value="ECO:0007669"/>
    <property type="project" value="TreeGrafter"/>
</dbReference>
<dbReference type="PANTHER" id="PTHR24384">
    <property type="entry name" value="FINGER PUTATIVE TRANSCRIPTION FACTOR FAMILY-RELATED"/>
    <property type="match status" value="1"/>
</dbReference>
<evidence type="ECO:0000256" key="8">
    <source>
        <dbReference type="ARBA" id="ARBA00023163"/>
    </source>
</evidence>
<dbReference type="SMART" id="SM00355">
    <property type="entry name" value="ZnF_C2H2"/>
    <property type="match status" value="24"/>
</dbReference>
<feature type="region of interest" description="Disordered" evidence="10">
    <location>
        <begin position="1028"/>
        <end position="1054"/>
    </location>
</feature>
<dbReference type="InterPro" id="IPR036236">
    <property type="entry name" value="Znf_C2H2_sf"/>
</dbReference>
<evidence type="ECO:0000256" key="2">
    <source>
        <dbReference type="ARBA" id="ARBA00022723"/>
    </source>
</evidence>
<dbReference type="PROSITE" id="PS50157">
    <property type="entry name" value="ZINC_FINGER_C2H2_2"/>
    <property type="match status" value="22"/>
</dbReference>
<feature type="compositionally biased region" description="Polar residues" evidence="10">
    <location>
        <begin position="1040"/>
        <end position="1054"/>
    </location>
</feature>
<keyword evidence="8" id="KW-0804">Transcription</keyword>
<evidence type="ECO:0000256" key="4">
    <source>
        <dbReference type="ARBA" id="ARBA00022771"/>
    </source>
</evidence>
<dbReference type="FunFam" id="3.30.160.60:FF:000052">
    <property type="entry name" value="zinc finger protein 546 isoform X1"/>
    <property type="match status" value="1"/>
</dbReference>
<feature type="compositionally biased region" description="Basic and acidic residues" evidence="10">
    <location>
        <begin position="593"/>
        <end position="620"/>
    </location>
</feature>
<keyword evidence="6" id="KW-0805">Transcription regulation</keyword>
<keyword evidence="2" id="KW-0479">Metal-binding</keyword>
<keyword evidence="9" id="KW-0539">Nucleus</keyword>
<keyword evidence="7" id="KW-0238">DNA-binding</keyword>
<dbReference type="GO" id="GO:0008270">
    <property type="term" value="F:zinc ion binding"/>
    <property type="evidence" value="ECO:0007669"/>
    <property type="project" value="UniProtKB-KW"/>
</dbReference>
<dbReference type="Pfam" id="PF00096">
    <property type="entry name" value="zf-C2H2"/>
    <property type="match status" value="13"/>
</dbReference>
<dbReference type="Pfam" id="PF12874">
    <property type="entry name" value="zf-met"/>
    <property type="match status" value="2"/>
</dbReference>
<dbReference type="FunFam" id="3.30.160.60:FF:000870">
    <property type="entry name" value="zinc finger protein 197 isoform X1"/>
    <property type="match status" value="1"/>
</dbReference>
<comment type="subcellular location">
    <subcellularLocation>
        <location evidence="1">Nucleus</location>
    </subcellularLocation>
</comment>
<evidence type="ECO:0000256" key="7">
    <source>
        <dbReference type="ARBA" id="ARBA00023125"/>
    </source>
</evidence>
<evidence type="ECO:0000256" key="10">
    <source>
        <dbReference type="SAM" id="MobiDB-lite"/>
    </source>
</evidence>
<feature type="region of interest" description="Disordered" evidence="10">
    <location>
        <begin position="584"/>
        <end position="671"/>
    </location>
</feature>
<dbReference type="FunFam" id="3.30.160.60:FF:002343">
    <property type="entry name" value="Zinc finger protein 33A"/>
    <property type="match status" value="2"/>
</dbReference>
<name>A0A7R8WAM9_9CRUS</name>
<evidence type="ECO:0000256" key="9">
    <source>
        <dbReference type="ARBA" id="ARBA00023242"/>
    </source>
</evidence>
<dbReference type="Gene3D" id="3.30.160.60">
    <property type="entry name" value="Classic Zinc Finger"/>
    <property type="match status" value="19"/>
</dbReference>
<evidence type="ECO:0000256" key="6">
    <source>
        <dbReference type="ARBA" id="ARBA00023015"/>
    </source>
</evidence>
<evidence type="ECO:0000313" key="11">
    <source>
        <dbReference type="EMBL" id="CAD7225620.1"/>
    </source>
</evidence>
<keyword evidence="4" id="KW-0863">Zinc-finger</keyword>
<feature type="region of interest" description="Disordered" evidence="10">
    <location>
        <begin position="722"/>
        <end position="741"/>
    </location>
</feature>